<dbReference type="SMART" id="SM01232">
    <property type="entry name" value="H2TH"/>
    <property type="match status" value="1"/>
</dbReference>
<evidence type="ECO:0000256" key="10">
    <source>
        <dbReference type="ARBA" id="ARBA00023295"/>
    </source>
</evidence>
<proteinExistence type="inferred from homology"/>
<dbReference type="EMBL" id="JBBKAK010000001">
    <property type="protein sequence ID" value="MEJ8670059.1"/>
    <property type="molecule type" value="Genomic_DNA"/>
</dbReference>
<keyword evidence="10" id="KW-0326">Glycosidase</keyword>
<keyword evidence="4" id="KW-0227">DNA damage</keyword>
<dbReference type="InterPro" id="IPR015886">
    <property type="entry name" value="H2TH_FPG"/>
</dbReference>
<dbReference type="SUPFAM" id="SSF81624">
    <property type="entry name" value="N-terminal domain of MutM-like DNA repair proteins"/>
    <property type="match status" value="1"/>
</dbReference>
<dbReference type="Pfam" id="PF06827">
    <property type="entry name" value="zf-FPG_IleRS"/>
    <property type="match status" value="1"/>
</dbReference>
<evidence type="ECO:0000313" key="13">
    <source>
        <dbReference type="Proteomes" id="UP001376459"/>
    </source>
</evidence>
<dbReference type="Proteomes" id="UP001376459">
    <property type="component" value="Unassembled WGS sequence"/>
</dbReference>
<dbReference type="PANTHER" id="PTHR22993">
    <property type="entry name" value="FORMAMIDOPYRIMIDINE-DNA GLYCOSYLASE"/>
    <property type="match status" value="1"/>
</dbReference>
<keyword evidence="6" id="KW-0238">DNA-binding</keyword>
<dbReference type="PROSITE" id="PS51068">
    <property type="entry name" value="FPG_CAT"/>
    <property type="match status" value="1"/>
</dbReference>
<dbReference type="Pfam" id="PF01149">
    <property type="entry name" value="Fapy_DNA_glyco"/>
    <property type="match status" value="1"/>
</dbReference>
<comment type="catalytic activity">
    <reaction evidence="1">
        <text>Hydrolysis of DNA containing ring-opened 7-methylguanine residues, releasing 2,6-diamino-4-hydroxy-5-(N-methyl)formamidopyrimidine.</text>
        <dbReference type="EC" id="3.2.2.23"/>
    </reaction>
</comment>
<evidence type="ECO:0000256" key="9">
    <source>
        <dbReference type="ARBA" id="ARBA00023268"/>
    </source>
</evidence>
<organism evidence="12 13">
    <name type="scientific">Streptomyces machairae</name>
    <dbReference type="NCBI Taxonomy" id="3134109"/>
    <lineage>
        <taxon>Bacteria</taxon>
        <taxon>Bacillati</taxon>
        <taxon>Actinomycetota</taxon>
        <taxon>Actinomycetes</taxon>
        <taxon>Kitasatosporales</taxon>
        <taxon>Streptomycetaceae</taxon>
        <taxon>Streptomyces</taxon>
    </lineage>
</organism>
<evidence type="ECO:0000256" key="5">
    <source>
        <dbReference type="ARBA" id="ARBA00022801"/>
    </source>
</evidence>
<evidence type="ECO:0000256" key="8">
    <source>
        <dbReference type="ARBA" id="ARBA00023239"/>
    </source>
</evidence>
<comment type="cofactor">
    <cofactor evidence="2">
        <name>Zn(2+)</name>
        <dbReference type="ChEBI" id="CHEBI:29105"/>
    </cofactor>
</comment>
<evidence type="ECO:0000256" key="7">
    <source>
        <dbReference type="ARBA" id="ARBA00023204"/>
    </source>
</evidence>
<sequence>MPELPDVEGFRNVLQSCAKGRTIRRVDVRDPGVLHGVSARRLRDSLEGRRVTRAERHGKWLLARTGGPTLALHFGMTGLLLCADPDDAAEPHDRVLLTVGRDHQLRYRDQRKLQGLRLADDDFDVVRLLRDQGPDALTVDREEFEDVLASHRGRVKSVLIDQSALAGLGNLLADEILWRAGLRPNTPANVLAEPERRRLYTEMRRTLRPAVAACRVPPRPTWLTGHRDDPDPHCPRCGTHLRRTRMAGRTTVWCPGARRRGVRAADDFETTARRARAGSGSR</sequence>
<evidence type="ECO:0000256" key="2">
    <source>
        <dbReference type="ARBA" id="ARBA00001947"/>
    </source>
</evidence>
<keyword evidence="8" id="KW-0456">Lyase</keyword>
<comment type="caution">
    <text evidence="12">The sequence shown here is derived from an EMBL/GenBank/DDBJ whole genome shotgun (WGS) entry which is preliminary data.</text>
</comment>
<dbReference type="Pfam" id="PF06831">
    <property type="entry name" value="H2TH"/>
    <property type="match status" value="1"/>
</dbReference>
<dbReference type="SUPFAM" id="SSF46946">
    <property type="entry name" value="S13-like H2TH domain"/>
    <property type="match status" value="1"/>
</dbReference>
<dbReference type="InterPro" id="IPR035937">
    <property type="entry name" value="FPG_N"/>
</dbReference>
<dbReference type="SMART" id="SM00898">
    <property type="entry name" value="Fapy_DNA_glyco"/>
    <property type="match status" value="1"/>
</dbReference>
<dbReference type="CDD" id="cd08773">
    <property type="entry name" value="FpgNei_N"/>
    <property type="match status" value="1"/>
</dbReference>
<dbReference type="InterPro" id="IPR010663">
    <property type="entry name" value="Znf_FPG/IleRS"/>
</dbReference>
<keyword evidence="7" id="KW-0234">DNA repair</keyword>
<keyword evidence="9" id="KW-0511">Multifunctional enzyme</keyword>
<reference evidence="12 13" key="1">
    <citation type="submission" date="2024-03" db="EMBL/GenBank/DDBJ databases">
        <title>Novel Streptomyces species of biotechnological and ecological value are a feature of Machair soil.</title>
        <authorList>
            <person name="Prole J.R."/>
            <person name="Goodfellow M."/>
            <person name="Allenby N."/>
            <person name="Ward A.C."/>
        </authorList>
    </citation>
    <scope>NUCLEOTIDE SEQUENCE [LARGE SCALE GENOMIC DNA]</scope>
    <source>
        <strain evidence="12 13">MS1.AVA.1</strain>
    </source>
</reference>
<feature type="domain" description="Formamidopyrimidine-DNA glycosylase catalytic" evidence="11">
    <location>
        <begin position="2"/>
        <end position="114"/>
    </location>
</feature>
<dbReference type="InterPro" id="IPR010979">
    <property type="entry name" value="Ribosomal_uS13-like_H2TH"/>
</dbReference>
<name>A0ABU8UMD1_9ACTN</name>
<comment type="similarity">
    <text evidence="3">Belongs to the FPG family.</text>
</comment>
<dbReference type="Gene3D" id="3.20.190.10">
    <property type="entry name" value="MutM-like, N-terminal"/>
    <property type="match status" value="1"/>
</dbReference>
<keyword evidence="5" id="KW-0378">Hydrolase</keyword>
<dbReference type="Gene3D" id="1.10.8.50">
    <property type="match status" value="1"/>
</dbReference>
<evidence type="ECO:0000256" key="3">
    <source>
        <dbReference type="ARBA" id="ARBA00009409"/>
    </source>
</evidence>
<evidence type="ECO:0000256" key="1">
    <source>
        <dbReference type="ARBA" id="ARBA00001668"/>
    </source>
</evidence>
<gene>
    <name evidence="12" type="ORF">WKI71_21570</name>
</gene>
<evidence type="ECO:0000256" key="6">
    <source>
        <dbReference type="ARBA" id="ARBA00023125"/>
    </source>
</evidence>
<accession>A0ABU8UMD1</accession>
<protein>
    <submittedName>
        <fullName evidence="12">DNA-formamidopyrimidine glycosylase family protein</fullName>
    </submittedName>
</protein>
<keyword evidence="13" id="KW-1185">Reference proteome</keyword>
<dbReference type="SUPFAM" id="SSF57716">
    <property type="entry name" value="Glucocorticoid receptor-like (DNA-binding domain)"/>
    <property type="match status" value="1"/>
</dbReference>
<evidence type="ECO:0000259" key="11">
    <source>
        <dbReference type="PROSITE" id="PS51068"/>
    </source>
</evidence>
<dbReference type="PANTHER" id="PTHR22993:SF9">
    <property type="entry name" value="FORMAMIDOPYRIMIDINE-DNA GLYCOSYLASE"/>
    <property type="match status" value="1"/>
</dbReference>
<evidence type="ECO:0000256" key="4">
    <source>
        <dbReference type="ARBA" id="ARBA00022763"/>
    </source>
</evidence>
<evidence type="ECO:0000313" key="12">
    <source>
        <dbReference type="EMBL" id="MEJ8670059.1"/>
    </source>
</evidence>
<dbReference type="InterPro" id="IPR012319">
    <property type="entry name" value="FPG_cat"/>
</dbReference>